<reference evidence="3" key="1">
    <citation type="submission" date="2021-02" db="EMBL/GenBank/DDBJ databases">
        <authorList>
            <person name="Nieuwenhuis M."/>
            <person name="Van De Peppel L.J.J."/>
        </authorList>
    </citation>
    <scope>NUCLEOTIDE SEQUENCE</scope>
    <source>
        <strain evidence="3">D49</strain>
    </source>
</reference>
<keyword evidence="2" id="KW-0812">Transmembrane</keyword>
<dbReference type="Gene3D" id="2.60.120.260">
    <property type="entry name" value="Galactose-binding domain-like"/>
    <property type="match status" value="2"/>
</dbReference>
<comment type="caution">
    <text evidence="3">The sequence shown here is derived from an EMBL/GenBank/DDBJ whole genome shotgun (WGS) entry which is preliminary data.</text>
</comment>
<organism evidence="3 4">
    <name type="scientific">Sphagnurus paluster</name>
    <dbReference type="NCBI Taxonomy" id="117069"/>
    <lineage>
        <taxon>Eukaryota</taxon>
        <taxon>Fungi</taxon>
        <taxon>Dikarya</taxon>
        <taxon>Basidiomycota</taxon>
        <taxon>Agaricomycotina</taxon>
        <taxon>Agaricomycetes</taxon>
        <taxon>Agaricomycetidae</taxon>
        <taxon>Agaricales</taxon>
        <taxon>Tricholomatineae</taxon>
        <taxon>Lyophyllaceae</taxon>
        <taxon>Sphagnurus</taxon>
    </lineage>
</organism>
<evidence type="ECO:0008006" key="5">
    <source>
        <dbReference type="Google" id="ProtNLM"/>
    </source>
</evidence>
<dbReference type="EMBL" id="JABCKI010000607">
    <property type="protein sequence ID" value="KAG5649975.1"/>
    <property type="molecule type" value="Genomic_DNA"/>
</dbReference>
<proteinExistence type="predicted"/>
<evidence type="ECO:0000256" key="1">
    <source>
        <dbReference type="SAM" id="MobiDB-lite"/>
    </source>
</evidence>
<dbReference type="Proteomes" id="UP000717328">
    <property type="component" value="Unassembled WGS sequence"/>
</dbReference>
<protein>
    <recommendedName>
        <fullName evidence="5">Transmembrane protein</fullName>
    </recommendedName>
</protein>
<gene>
    <name evidence="3" type="ORF">H0H81_001243</name>
</gene>
<evidence type="ECO:0000313" key="3">
    <source>
        <dbReference type="EMBL" id="KAG5649975.1"/>
    </source>
</evidence>
<dbReference type="AlphaFoldDB" id="A0A9P7GMD6"/>
<feature type="transmembrane region" description="Helical" evidence="2">
    <location>
        <begin position="331"/>
        <end position="353"/>
    </location>
</feature>
<accession>A0A9P7GMD6</accession>
<keyword evidence="2" id="KW-0472">Membrane</keyword>
<evidence type="ECO:0000256" key="2">
    <source>
        <dbReference type="SAM" id="Phobius"/>
    </source>
</evidence>
<feature type="compositionally biased region" description="Polar residues" evidence="1">
    <location>
        <begin position="406"/>
        <end position="422"/>
    </location>
</feature>
<feature type="compositionally biased region" description="Low complexity" evidence="1">
    <location>
        <begin position="453"/>
        <end position="469"/>
    </location>
</feature>
<name>A0A9P7GMD6_9AGAR</name>
<keyword evidence="4" id="KW-1185">Reference proteome</keyword>
<reference evidence="3" key="2">
    <citation type="submission" date="2021-10" db="EMBL/GenBank/DDBJ databases">
        <title>Phylogenomics reveals ancestral predisposition of the termite-cultivated fungus Termitomyces towards a domesticated lifestyle.</title>
        <authorList>
            <person name="Auxier B."/>
            <person name="Grum-Grzhimaylo A."/>
            <person name="Cardenas M.E."/>
            <person name="Lodge J.D."/>
            <person name="Laessoe T."/>
            <person name="Pedersen O."/>
            <person name="Smith M.E."/>
            <person name="Kuyper T.W."/>
            <person name="Franco-Molano E.A."/>
            <person name="Baroni T.J."/>
            <person name="Aanen D.K."/>
        </authorList>
    </citation>
    <scope>NUCLEOTIDE SEQUENCE</scope>
    <source>
        <strain evidence="3">D49</strain>
    </source>
</reference>
<sequence>MTSIITDQTQLQLVADGGKWTTLTMERYYGGSAISSTFAATEFGDTGHYGRLSLAFQGTQIALFGSSPPARASQNIQVSIDGGTPYATTYGDSYPPSVLQWYLSPLLPDGNHTLVISQIAGASLDYVVTTPGPSTPLDGQEVILDDGDASITYAGPWVSKGGTFQTGEQPFVVMPYGGAVHQAQGKGATAVFQFTGTAITLYGVQDFSHLGTMQVVYTLDGVAYPQTYTVTLQTPEYHAAVIQRGNTPLFTSPPALAAGNHTLKVEVLSLAEQMSLMLDYIVYTPSADALAAIPTTTLETSTAPTETPTLAPVPVPTVDESANHKLGGVPIAAVAGGAAGAVVIIALLLFLYVRSRRRVAPRDGGPVTSWAAFTERAELLRVAPFAEPKGGASNTGRPIEKPRSAPSHSRSPTPDSTPSQPLWSRLHFQLPHRSSHTHTHITQSTPPSPSSPTSPTDPLTHTQSQSQPHSPSPPPPPRYSISVTHSRSYSYSLSYVPDDESERTPAQRMHEAVVALNRELTESGGEETERVVELRARVEELARERREWEVCGGMWG</sequence>
<evidence type="ECO:0000313" key="4">
    <source>
        <dbReference type="Proteomes" id="UP000717328"/>
    </source>
</evidence>
<feature type="region of interest" description="Disordered" evidence="1">
    <location>
        <begin position="384"/>
        <end position="483"/>
    </location>
</feature>
<dbReference type="OrthoDB" id="2756615at2759"/>
<keyword evidence="2" id="KW-1133">Transmembrane helix</keyword>